<feature type="transmembrane region" description="Helical" evidence="1">
    <location>
        <begin position="126"/>
        <end position="147"/>
    </location>
</feature>
<evidence type="ECO:0000256" key="1">
    <source>
        <dbReference type="SAM" id="Phobius"/>
    </source>
</evidence>
<feature type="transmembrane region" description="Helical" evidence="1">
    <location>
        <begin position="572"/>
        <end position="589"/>
    </location>
</feature>
<sequence length="1133" mass="125347">MDDRNLQLWTPAFLRRRVFIVFSLAYLTIIAALAALCQYSSTHQGFVASHPKRYLLWQYGPTAVFNILAAFWGQVEHRVKQLIPWKLMFRKPRSVDRSLLLDFISPLSITSFIFSLKSPDLTPVAVTVGGGFMLKLVTILSTGLFILRYTALERPADIVLSDQFGGPNASHFDYNAVNHQALARLYAIHNLSLPYPPRTTLQHAYQRFNTSSLPQSAVKVTGQASVFHSSLECEVLSLSHAEMESRGEGNDKYMDFRFTSDACGELNQWTTFWPRLNGHYFSLFSVLEPEDMHCADNDRRLITTFGVTAANESSDSVPLDMINSSTILCRPDYGISPGLVVLDTNSSTSELPTISIAANSSNEGFSGVTPSAILDAIYHSWMNTGEDLFLNHLTDYIPLTLPNITRDALTTNATLFAIGMDAFFQAFAAQLADLYFFQPTTEFGFLAIMIILTITSMFMVPKRCVPLDPGPMAGMATILARSPEITSTLHGTGASTLTTIRTRLATSGYVTQMNHSLSDFSIIQTPLPSGKTEEQEEPLSPNGQEIQKVEESEKGKEISWFRPAAVAFPTKLIMVLLPLVLVAALEVLYQKSHKHKGIYNLPSSEYGHYIYTYIPTVILVSMGLLFSGLDFSAKIIQPYQLLCRGGAPANDAFSEDYLSKFGLHCIWRAIARKHVAVASSSVGMLLVPFLTIAASGLFYAETLPQSYDIQLTTVDSFDYTFLSWEYYHGLGWAMANLVLGAGLDEPLFTYRNLLFPAVDVLSPLPSSLSSDTIREGSIATRVPAFRAQSNCSSASLYNFTYSEQLSTVNENETIKYVTFDIVLPKACSPENTSLSLTVSDGDDSAYTSGLYSGSWNEGNFTPYCAHCPDKVVSFSYVRNNTLEDLDVLICTPYLETVEVDVVLNAADFSFNLTAAPPTPIDSTATFVRNLTYFKNIDINLYDGWFRRFGIERVKGAEVDGFFATLIDGVDAIAPADLLPKNDPTHARLHAAIDRLYGRVVAQVLNTQRVVERNQTTQQPINATLTVPDHMRLKQNLISTRALEALLAAISLCALLTYLTLDTKKVLPKNSCSVAAVWSLLAGSRLLEECFSPGSELMSGDHQKGLNFRLGWWPGGRFGLDFEVSEEDGEAEQR</sequence>
<organism evidence="2 3">
    <name type="scientific">Aplosporella prunicola CBS 121167</name>
    <dbReference type="NCBI Taxonomy" id="1176127"/>
    <lineage>
        <taxon>Eukaryota</taxon>
        <taxon>Fungi</taxon>
        <taxon>Dikarya</taxon>
        <taxon>Ascomycota</taxon>
        <taxon>Pezizomycotina</taxon>
        <taxon>Dothideomycetes</taxon>
        <taxon>Dothideomycetes incertae sedis</taxon>
        <taxon>Botryosphaeriales</taxon>
        <taxon>Aplosporellaceae</taxon>
        <taxon>Aplosporella</taxon>
    </lineage>
</organism>
<gene>
    <name evidence="2" type="ORF">K452DRAFT_304848</name>
</gene>
<dbReference type="PANTHER" id="PTHR37544">
    <property type="entry name" value="SPRAY-RELATED"/>
    <property type="match status" value="1"/>
</dbReference>
<keyword evidence="1" id="KW-0812">Transmembrane</keyword>
<feature type="transmembrane region" description="Helical" evidence="1">
    <location>
        <begin position="56"/>
        <end position="75"/>
    </location>
</feature>
<reference evidence="2" key="1">
    <citation type="journal article" date="2020" name="Stud. Mycol.">
        <title>101 Dothideomycetes genomes: a test case for predicting lifestyles and emergence of pathogens.</title>
        <authorList>
            <person name="Haridas S."/>
            <person name="Albert R."/>
            <person name="Binder M."/>
            <person name="Bloem J."/>
            <person name="Labutti K."/>
            <person name="Salamov A."/>
            <person name="Andreopoulos B."/>
            <person name="Baker S."/>
            <person name="Barry K."/>
            <person name="Bills G."/>
            <person name="Bluhm B."/>
            <person name="Cannon C."/>
            <person name="Castanera R."/>
            <person name="Culley D."/>
            <person name="Daum C."/>
            <person name="Ezra D."/>
            <person name="Gonzalez J."/>
            <person name="Henrissat B."/>
            <person name="Kuo A."/>
            <person name="Liang C."/>
            <person name="Lipzen A."/>
            <person name="Lutzoni F."/>
            <person name="Magnuson J."/>
            <person name="Mondo S."/>
            <person name="Nolan M."/>
            <person name="Ohm R."/>
            <person name="Pangilinan J."/>
            <person name="Park H.-J."/>
            <person name="Ramirez L."/>
            <person name="Alfaro M."/>
            <person name="Sun H."/>
            <person name="Tritt A."/>
            <person name="Yoshinaga Y."/>
            <person name="Zwiers L.-H."/>
            <person name="Turgeon B."/>
            <person name="Goodwin S."/>
            <person name="Spatafora J."/>
            <person name="Crous P."/>
            <person name="Grigoriev I."/>
        </authorList>
    </citation>
    <scope>NUCLEOTIDE SEQUENCE</scope>
    <source>
        <strain evidence="2">CBS 121167</strain>
    </source>
</reference>
<feature type="transmembrane region" description="Helical" evidence="1">
    <location>
        <begin position="18"/>
        <end position="36"/>
    </location>
</feature>
<dbReference type="RefSeq" id="XP_033402655.1">
    <property type="nucleotide sequence ID" value="XM_033542842.1"/>
</dbReference>
<evidence type="ECO:0000313" key="3">
    <source>
        <dbReference type="Proteomes" id="UP000799438"/>
    </source>
</evidence>
<dbReference type="OrthoDB" id="3912677at2759"/>
<dbReference type="AlphaFoldDB" id="A0A6A6BVQ9"/>
<dbReference type="EMBL" id="ML995475">
    <property type="protein sequence ID" value="KAF2146947.1"/>
    <property type="molecule type" value="Genomic_DNA"/>
</dbReference>
<dbReference type="Proteomes" id="UP000799438">
    <property type="component" value="Unassembled WGS sequence"/>
</dbReference>
<evidence type="ECO:0000313" key="2">
    <source>
        <dbReference type="EMBL" id="KAF2146947.1"/>
    </source>
</evidence>
<dbReference type="GeneID" id="54300339"/>
<feature type="transmembrane region" description="Helical" evidence="1">
    <location>
        <begin position="443"/>
        <end position="460"/>
    </location>
</feature>
<protein>
    <submittedName>
        <fullName evidence="2">Uncharacterized protein</fullName>
    </submittedName>
</protein>
<feature type="transmembrane region" description="Helical" evidence="1">
    <location>
        <begin position="415"/>
        <end position="437"/>
    </location>
</feature>
<proteinExistence type="predicted"/>
<name>A0A6A6BVQ9_9PEZI</name>
<feature type="transmembrane region" description="Helical" evidence="1">
    <location>
        <begin position="609"/>
        <end position="629"/>
    </location>
</feature>
<feature type="transmembrane region" description="Helical" evidence="1">
    <location>
        <begin position="95"/>
        <end position="114"/>
    </location>
</feature>
<accession>A0A6A6BVQ9</accession>
<keyword evidence="3" id="KW-1185">Reference proteome</keyword>
<keyword evidence="1" id="KW-1133">Transmembrane helix</keyword>
<keyword evidence="1" id="KW-0472">Membrane</keyword>
<dbReference type="InterPro" id="IPR021840">
    <property type="entry name" value="DUF3433"/>
</dbReference>
<feature type="transmembrane region" description="Helical" evidence="1">
    <location>
        <begin position="675"/>
        <end position="700"/>
    </location>
</feature>
<dbReference type="PANTHER" id="PTHR37544:SF1">
    <property type="entry name" value="PHOSPHORIBOSYLAMINOIMIDAZOLE-SUCCINOCARBOXAMIDE SYNTHASE"/>
    <property type="match status" value="1"/>
</dbReference>
<dbReference type="Pfam" id="PF11915">
    <property type="entry name" value="DUF3433"/>
    <property type="match status" value="2"/>
</dbReference>